<dbReference type="Pfam" id="PF01753">
    <property type="entry name" value="zf-MYND"/>
    <property type="match status" value="1"/>
</dbReference>
<evidence type="ECO:0000313" key="6">
    <source>
        <dbReference type="EMBL" id="PMD19895.1"/>
    </source>
</evidence>
<protein>
    <recommendedName>
        <fullName evidence="5">MYND-type domain-containing protein</fullName>
    </recommendedName>
</protein>
<evidence type="ECO:0000256" key="2">
    <source>
        <dbReference type="ARBA" id="ARBA00022771"/>
    </source>
</evidence>
<organism evidence="6 7">
    <name type="scientific">Hyaloscypha hepaticicola</name>
    <dbReference type="NCBI Taxonomy" id="2082293"/>
    <lineage>
        <taxon>Eukaryota</taxon>
        <taxon>Fungi</taxon>
        <taxon>Dikarya</taxon>
        <taxon>Ascomycota</taxon>
        <taxon>Pezizomycotina</taxon>
        <taxon>Leotiomycetes</taxon>
        <taxon>Helotiales</taxon>
        <taxon>Hyaloscyphaceae</taxon>
        <taxon>Hyaloscypha</taxon>
    </lineage>
</organism>
<dbReference type="GO" id="GO:0008270">
    <property type="term" value="F:zinc ion binding"/>
    <property type="evidence" value="ECO:0007669"/>
    <property type="project" value="UniProtKB-KW"/>
</dbReference>
<dbReference type="SUPFAM" id="SSF144232">
    <property type="entry name" value="HIT/MYND zinc finger-like"/>
    <property type="match status" value="1"/>
</dbReference>
<reference evidence="6 7" key="1">
    <citation type="submission" date="2016-05" db="EMBL/GenBank/DDBJ databases">
        <title>A degradative enzymes factory behind the ericoid mycorrhizal symbiosis.</title>
        <authorList>
            <consortium name="DOE Joint Genome Institute"/>
            <person name="Martino E."/>
            <person name="Morin E."/>
            <person name="Grelet G."/>
            <person name="Kuo A."/>
            <person name="Kohler A."/>
            <person name="Daghino S."/>
            <person name="Barry K."/>
            <person name="Choi C."/>
            <person name="Cichocki N."/>
            <person name="Clum A."/>
            <person name="Copeland A."/>
            <person name="Hainaut M."/>
            <person name="Haridas S."/>
            <person name="Labutti K."/>
            <person name="Lindquist E."/>
            <person name="Lipzen A."/>
            <person name="Khouja H.-R."/>
            <person name="Murat C."/>
            <person name="Ohm R."/>
            <person name="Olson A."/>
            <person name="Spatafora J."/>
            <person name="Veneault-Fourrey C."/>
            <person name="Henrissat B."/>
            <person name="Grigoriev I."/>
            <person name="Martin F."/>
            <person name="Perotto S."/>
        </authorList>
    </citation>
    <scope>NUCLEOTIDE SEQUENCE [LARGE SCALE GENOMIC DNA]</scope>
    <source>
        <strain evidence="6 7">UAMH 7357</strain>
    </source>
</reference>
<accession>A0A2J6Q0U1</accession>
<evidence type="ECO:0000256" key="3">
    <source>
        <dbReference type="ARBA" id="ARBA00022833"/>
    </source>
</evidence>
<feature type="domain" description="MYND-type" evidence="5">
    <location>
        <begin position="6"/>
        <end position="42"/>
    </location>
</feature>
<evidence type="ECO:0000259" key="5">
    <source>
        <dbReference type="PROSITE" id="PS50865"/>
    </source>
</evidence>
<dbReference type="Proteomes" id="UP000235672">
    <property type="component" value="Unassembled WGS sequence"/>
</dbReference>
<keyword evidence="3" id="KW-0862">Zinc</keyword>
<dbReference type="InterPro" id="IPR002893">
    <property type="entry name" value="Znf_MYND"/>
</dbReference>
<evidence type="ECO:0000313" key="7">
    <source>
        <dbReference type="Proteomes" id="UP000235672"/>
    </source>
</evidence>
<keyword evidence="7" id="KW-1185">Reference proteome</keyword>
<sequence length="437" mass="50078">MALAKCTICGKETTSQCLRCKAANYCSKACQKIDFPLHKLLCSKYQDFLKTRPEPNLSPDCYEQAFKSELLLLSASVYRLAILFPEKGTSPKLIWLNNLTFNDEIPYQHMYNDLQKYMENPDPTPFSQFGHDIQIWMGDSCRLDGPANECIEFLDAGCEEYIAGGDDWAPLRWGGNNIVVAGERVRERAGEMIYRNVTLADLRYGLNWLTRENGCFEFEGKNPYILRAPQNWSKAVKISSSLDVLELGKKKYRDVLVRADHVVFENPVGVSEAARCLGFPLLATTYEPSCEWTSEKDREKHYNQPENEEVFCLIMSGDVRTKLNREQNSKQAKWEKKVDLTAHQVEALICFTKEALNAKLVNQDIRLSTKEKENAFKEYMAPNKFNTFFEKLKKQKIAEGEDSWKNEVLPPPGSVHDRMNFSDREKVIEALRSAGLV</sequence>
<evidence type="ECO:0000256" key="4">
    <source>
        <dbReference type="PROSITE-ProRule" id="PRU00134"/>
    </source>
</evidence>
<dbReference type="OrthoDB" id="437457at2759"/>
<dbReference type="PROSITE" id="PS50865">
    <property type="entry name" value="ZF_MYND_2"/>
    <property type="match status" value="1"/>
</dbReference>
<dbReference type="AlphaFoldDB" id="A0A2J6Q0U1"/>
<dbReference type="STRING" id="1745343.A0A2J6Q0U1"/>
<proteinExistence type="predicted"/>
<dbReference type="PROSITE" id="PS01360">
    <property type="entry name" value="ZF_MYND_1"/>
    <property type="match status" value="1"/>
</dbReference>
<keyword evidence="1" id="KW-0479">Metal-binding</keyword>
<evidence type="ECO:0000256" key="1">
    <source>
        <dbReference type="ARBA" id="ARBA00022723"/>
    </source>
</evidence>
<name>A0A2J6Q0U1_9HELO</name>
<keyword evidence="2 4" id="KW-0863">Zinc-finger</keyword>
<dbReference type="EMBL" id="KZ613487">
    <property type="protein sequence ID" value="PMD19895.1"/>
    <property type="molecule type" value="Genomic_DNA"/>
</dbReference>
<dbReference type="Gene3D" id="6.10.140.2220">
    <property type="match status" value="1"/>
</dbReference>
<gene>
    <name evidence="6" type="ORF">NA56DRAFT_705130</name>
</gene>